<feature type="transmembrane region" description="Helical" evidence="8">
    <location>
        <begin position="41"/>
        <end position="62"/>
    </location>
</feature>
<evidence type="ECO:0000256" key="2">
    <source>
        <dbReference type="ARBA" id="ARBA00007998"/>
    </source>
</evidence>
<evidence type="ECO:0000256" key="1">
    <source>
        <dbReference type="ARBA" id="ARBA00004141"/>
    </source>
</evidence>
<protein>
    <submittedName>
        <fullName evidence="9">Spore gernimation protein</fullName>
    </submittedName>
</protein>
<dbReference type="GO" id="GO:0016020">
    <property type="term" value="C:membrane"/>
    <property type="evidence" value="ECO:0007669"/>
    <property type="project" value="UniProtKB-SubCell"/>
</dbReference>
<keyword evidence="4" id="KW-0309">Germination</keyword>
<dbReference type="PANTHER" id="PTHR34975">
    <property type="entry name" value="SPORE GERMINATION PROTEIN A2"/>
    <property type="match status" value="1"/>
</dbReference>
<comment type="caution">
    <text evidence="9">The sequence shown here is derived from an EMBL/GenBank/DDBJ whole genome shotgun (WGS) entry which is preliminary data.</text>
</comment>
<dbReference type="Proteomes" id="UP000267017">
    <property type="component" value="Unassembled WGS sequence"/>
</dbReference>
<sequence length="369" mass="41734">MGGGEDMTYKISAYQLFTITFIFQLGTTIIFGFGGLAGRDAWIGDLTSLGLGLCVIWIYTALMRMNPGLSLVEWFPAQLGRWIGTPIAFLYPLMFLYLTGRIIADIRDMVSTTILPGTPPLVFAGLFAIIIAYCVYGGIEIIARLGELIFPVVVVMFITETVLLFGSGVLHFEYIQPVLEKGWEPVWKVVYPNGITQPFGETIALAMFWPDVKNREKVTKITFLATLLAGLMITCFDLLAILVYSDLFSRFLYPLYTLLSMISIGKFIENLQMFGVMYFFMTALIKNVINLLVALRGIQQLTKMKDYRVLVIPAAAIALFLGLTMSRNIAEHIYFQHYKILVPYFWVPMFLVLPAILLIVTWIRQTLRK</sequence>
<feature type="transmembrane region" description="Helical" evidence="8">
    <location>
        <begin position="307"/>
        <end position="325"/>
    </location>
</feature>
<feature type="transmembrane region" description="Helical" evidence="8">
    <location>
        <begin position="274"/>
        <end position="295"/>
    </location>
</feature>
<evidence type="ECO:0000256" key="5">
    <source>
        <dbReference type="ARBA" id="ARBA00022692"/>
    </source>
</evidence>
<keyword evidence="5 8" id="KW-0812">Transmembrane</keyword>
<feature type="transmembrane region" description="Helical" evidence="8">
    <location>
        <begin position="82"/>
        <end position="100"/>
    </location>
</feature>
<evidence type="ECO:0000256" key="7">
    <source>
        <dbReference type="ARBA" id="ARBA00023136"/>
    </source>
</evidence>
<comment type="similarity">
    <text evidence="2">Belongs to the amino acid-polyamine-organocation (APC) superfamily. Spore germination protein (SGP) (TC 2.A.3.9) family.</text>
</comment>
<dbReference type="InterPro" id="IPR004761">
    <property type="entry name" value="Spore_GerAB"/>
</dbReference>
<keyword evidence="7 8" id="KW-0472">Membrane</keyword>
<evidence type="ECO:0000256" key="3">
    <source>
        <dbReference type="ARBA" id="ARBA00022448"/>
    </source>
</evidence>
<dbReference type="EMBL" id="RRCN01000001">
    <property type="protein sequence ID" value="RRJ62682.1"/>
    <property type="molecule type" value="Genomic_DNA"/>
</dbReference>
<evidence type="ECO:0000313" key="9">
    <source>
        <dbReference type="EMBL" id="RRJ62682.1"/>
    </source>
</evidence>
<keyword evidence="10" id="KW-1185">Reference proteome</keyword>
<feature type="transmembrane region" description="Helical" evidence="8">
    <location>
        <begin position="121"/>
        <end position="142"/>
    </location>
</feature>
<dbReference type="PANTHER" id="PTHR34975:SF2">
    <property type="entry name" value="SPORE GERMINATION PROTEIN A2"/>
    <property type="match status" value="1"/>
</dbReference>
<evidence type="ECO:0000313" key="10">
    <source>
        <dbReference type="Proteomes" id="UP000267017"/>
    </source>
</evidence>
<comment type="subcellular location">
    <subcellularLocation>
        <location evidence="1">Membrane</location>
        <topology evidence="1">Multi-pass membrane protein</topology>
    </subcellularLocation>
</comment>
<gene>
    <name evidence="9" type="ORF">EHV15_06805</name>
</gene>
<dbReference type="GO" id="GO:0009847">
    <property type="term" value="P:spore germination"/>
    <property type="evidence" value="ECO:0007669"/>
    <property type="project" value="InterPro"/>
</dbReference>
<feature type="transmembrane region" description="Helical" evidence="8">
    <location>
        <begin position="345"/>
        <end position="363"/>
    </location>
</feature>
<feature type="transmembrane region" description="Helical" evidence="8">
    <location>
        <begin position="148"/>
        <end position="170"/>
    </location>
</feature>
<dbReference type="NCBIfam" id="TIGR00912">
    <property type="entry name" value="2A0309"/>
    <property type="match status" value="1"/>
</dbReference>
<organism evidence="9 10">
    <name type="scientific">Paenibacillus oralis</name>
    <dbReference type="NCBI Taxonomy" id="2490856"/>
    <lineage>
        <taxon>Bacteria</taxon>
        <taxon>Bacillati</taxon>
        <taxon>Bacillota</taxon>
        <taxon>Bacilli</taxon>
        <taxon>Bacillales</taxon>
        <taxon>Paenibacillaceae</taxon>
        <taxon>Paenibacillus</taxon>
    </lineage>
</organism>
<keyword evidence="6 8" id="KW-1133">Transmembrane helix</keyword>
<dbReference type="OrthoDB" id="1891864at2"/>
<accession>A0A3P3TX37</accession>
<feature type="transmembrane region" description="Helical" evidence="8">
    <location>
        <begin position="221"/>
        <end position="244"/>
    </location>
</feature>
<reference evidence="9 10" key="1">
    <citation type="submission" date="2018-11" db="EMBL/GenBank/DDBJ databases">
        <title>Genome sequencing of Paenibacillus sp. KCOM 3021 (= ChDC PVNT-B20).</title>
        <authorList>
            <person name="Kook J.-K."/>
            <person name="Park S.-N."/>
            <person name="Lim Y.K."/>
        </authorList>
    </citation>
    <scope>NUCLEOTIDE SEQUENCE [LARGE SCALE GENOMIC DNA]</scope>
    <source>
        <strain evidence="9 10">KCOM 3021</strain>
    </source>
</reference>
<feature type="transmembrane region" description="Helical" evidence="8">
    <location>
        <begin position="12"/>
        <end position="34"/>
    </location>
</feature>
<evidence type="ECO:0000256" key="8">
    <source>
        <dbReference type="SAM" id="Phobius"/>
    </source>
</evidence>
<name>A0A3P3TX37_9BACL</name>
<dbReference type="AlphaFoldDB" id="A0A3P3TX37"/>
<keyword evidence="3" id="KW-0813">Transport</keyword>
<proteinExistence type="inferred from homology"/>
<dbReference type="Pfam" id="PF03845">
    <property type="entry name" value="Spore_permease"/>
    <property type="match status" value="1"/>
</dbReference>
<evidence type="ECO:0000256" key="4">
    <source>
        <dbReference type="ARBA" id="ARBA00022544"/>
    </source>
</evidence>
<evidence type="ECO:0000256" key="6">
    <source>
        <dbReference type="ARBA" id="ARBA00022989"/>
    </source>
</evidence>